<dbReference type="Pfam" id="PF07681">
    <property type="entry name" value="DoxX"/>
    <property type="match status" value="1"/>
</dbReference>
<dbReference type="Proteomes" id="UP000184387">
    <property type="component" value="Unassembled WGS sequence"/>
</dbReference>
<proteinExistence type="predicted"/>
<evidence type="ECO:0000313" key="7">
    <source>
        <dbReference type="Proteomes" id="UP000184387"/>
    </source>
</evidence>
<dbReference type="GO" id="GO:0016020">
    <property type="term" value="C:membrane"/>
    <property type="evidence" value="ECO:0007669"/>
    <property type="project" value="UniProtKB-SubCell"/>
</dbReference>
<name>A0A1M6F0S3_9PROT</name>
<feature type="transmembrane region" description="Helical" evidence="5">
    <location>
        <begin position="20"/>
        <end position="41"/>
    </location>
</feature>
<keyword evidence="3 5" id="KW-1133">Transmembrane helix</keyword>
<gene>
    <name evidence="6" type="ORF">SAMN02745194_01351</name>
</gene>
<evidence type="ECO:0000256" key="3">
    <source>
        <dbReference type="ARBA" id="ARBA00022989"/>
    </source>
</evidence>
<keyword evidence="2 5" id="KW-0812">Transmembrane</keyword>
<feature type="transmembrane region" description="Helical" evidence="5">
    <location>
        <begin position="66"/>
        <end position="84"/>
    </location>
</feature>
<dbReference type="InterPro" id="IPR032808">
    <property type="entry name" value="DoxX"/>
</dbReference>
<accession>A0A1M6F0S3</accession>
<keyword evidence="4 5" id="KW-0472">Membrane</keyword>
<organism evidence="6 7">
    <name type="scientific">Muricoccus roseus</name>
    <dbReference type="NCBI Taxonomy" id="198092"/>
    <lineage>
        <taxon>Bacteria</taxon>
        <taxon>Pseudomonadati</taxon>
        <taxon>Pseudomonadota</taxon>
        <taxon>Alphaproteobacteria</taxon>
        <taxon>Acetobacterales</taxon>
        <taxon>Roseomonadaceae</taxon>
        <taxon>Muricoccus</taxon>
    </lineage>
</organism>
<evidence type="ECO:0000256" key="2">
    <source>
        <dbReference type="ARBA" id="ARBA00022692"/>
    </source>
</evidence>
<reference evidence="6 7" key="1">
    <citation type="submission" date="2016-11" db="EMBL/GenBank/DDBJ databases">
        <authorList>
            <person name="Jaros S."/>
            <person name="Januszkiewicz K."/>
            <person name="Wedrychowicz H."/>
        </authorList>
    </citation>
    <scope>NUCLEOTIDE SEQUENCE [LARGE SCALE GENOMIC DNA]</scope>
    <source>
        <strain evidence="6 7">DSM 14916</strain>
    </source>
</reference>
<evidence type="ECO:0000256" key="5">
    <source>
        <dbReference type="SAM" id="Phobius"/>
    </source>
</evidence>
<sequence>MSATSMNARAADATPRPIAALLDSPVFGVLTRVVLTFPFWASGLAKLLDFRGAQAEMAMFGLHPPTAFAVAVIITQLVGAALVIHGRHAWLGAGIMAVFTLLTIPLVHSFWAKSGPEAIASMHVAVEHIGMCGGFALAAIQARWARLRR</sequence>
<evidence type="ECO:0000256" key="1">
    <source>
        <dbReference type="ARBA" id="ARBA00004141"/>
    </source>
</evidence>
<feature type="transmembrane region" description="Helical" evidence="5">
    <location>
        <begin position="118"/>
        <end position="140"/>
    </location>
</feature>
<dbReference type="STRING" id="198092.SAMN02745194_01351"/>
<feature type="transmembrane region" description="Helical" evidence="5">
    <location>
        <begin position="91"/>
        <end position="112"/>
    </location>
</feature>
<evidence type="ECO:0000313" key="6">
    <source>
        <dbReference type="EMBL" id="SHI91229.1"/>
    </source>
</evidence>
<dbReference type="RefSeq" id="WP_245818211.1">
    <property type="nucleotide sequence ID" value="NZ_FQZF01000006.1"/>
</dbReference>
<evidence type="ECO:0000256" key="4">
    <source>
        <dbReference type="ARBA" id="ARBA00023136"/>
    </source>
</evidence>
<protein>
    <submittedName>
        <fullName evidence="6">Uncharacterized membrane protein YphA, DoxX/SURF4 family</fullName>
    </submittedName>
</protein>
<dbReference type="EMBL" id="FQZF01000006">
    <property type="protein sequence ID" value="SHI91229.1"/>
    <property type="molecule type" value="Genomic_DNA"/>
</dbReference>
<comment type="subcellular location">
    <subcellularLocation>
        <location evidence="1">Membrane</location>
        <topology evidence="1">Multi-pass membrane protein</topology>
    </subcellularLocation>
</comment>
<keyword evidence="7" id="KW-1185">Reference proteome</keyword>
<dbReference type="AlphaFoldDB" id="A0A1M6F0S3"/>